<name>A0ABV0TEM6_9TELE</name>
<evidence type="ECO:0000313" key="2">
    <source>
        <dbReference type="EMBL" id="MEQ2230906.1"/>
    </source>
</evidence>
<feature type="region of interest" description="Disordered" evidence="1">
    <location>
        <begin position="40"/>
        <end position="62"/>
    </location>
</feature>
<dbReference type="Proteomes" id="UP001482620">
    <property type="component" value="Unassembled WGS sequence"/>
</dbReference>
<keyword evidence="3" id="KW-1185">Reference proteome</keyword>
<accession>A0ABV0TEM6</accession>
<sequence>MQKIQILSLQANFTDYLLSWLHSGFNAPHASCERTGLTLHSAPLKDHPPGATSTSSASKTGLPGPFTYLTRSQSFHLSSPHPWRISKSSSVSKIYQDQQPRIFSATYH</sequence>
<dbReference type="EMBL" id="JAHRIQ010029157">
    <property type="protein sequence ID" value="MEQ2230906.1"/>
    <property type="molecule type" value="Genomic_DNA"/>
</dbReference>
<evidence type="ECO:0000256" key="1">
    <source>
        <dbReference type="SAM" id="MobiDB-lite"/>
    </source>
</evidence>
<comment type="caution">
    <text evidence="2">The sequence shown here is derived from an EMBL/GenBank/DDBJ whole genome shotgun (WGS) entry which is preliminary data.</text>
</comment>
<reference evidence="2 3" key="1">
    <citation type="submission" date="2021-06" db="EMBL/GenBank/DDBJ databases">
        <authorList>
            <person name="Palmer J.M."/>
        </authorList>
    </citation>
    <scope>NUCLEOTIDE SEQUENCE [LARGE SCALE GENOMIC DNA]</scope>
    <source>
        <strain evidence="3">if_2019</strain>
        <tissue evidence="2">Muscle</tissue>
    </source>
</reference>
<organism evidence="2 3">
    <name type="scientific">Ilyodon furcidens</name>
    <name type="common">goldbreast splitfin</name>
    <dbReference type="NCBI Taxonomy" id="33524"/>
    <lineage>
        <taxon>Eukaryota</taxon>
        <taxon>Metazoa</taxon>
        <taxon>Chordata</taxon>
        <taxon>Craniata</taxon>
        <taxon>Vertebrata</taxon>
        <taxon>Euteleostomi</taxon>
        <taxon>Actinopterygii</taxon>
        <taxon>Neopterygii</taxon>
        <taxon>Teleostei</taxon>
        <taxon>Neoteleostei</taxon>
        <taxon>Acanthomorphata</taxon>
        <taxon>Ovalentaria</taxon>
        <taxon>Atherinomorphae</taxon>
        <taxon>Cyprinodontiformes</taxon>
        <taxon>Goodeidae</taxon>
        <taxon>Ilyodon</taxon>
    </lineage>
</organism>
<protein>
    <submittedName>
        <fullName evidence="2">Uncharacterized protein</fullName>
    </submittedName>
</protein>
<evidence type="ECO:0000313" key="3">
    <source>
        <dbReference type="Proteomes" id="UP001482620"/>
    </source>
</evidence>
<gene>
    <name evidence="2" type="ORF">ILYODFUR_034018</name>
</gene>
<proteinExistence type="predicted"/>